<evidence type="ECO:0000313" key="1">
    <source>
        <dbReference type="EMBL" id="KAJ7999760.1"/>
    </source>
</evidence>
<sequence length="414" mass="46436">MDAFYRPSHTQRGNTLPREANPILSEDCSRDKGPTTHPNLELLHRFGDRSPLSSTSKMSRNIPSPAPGPTRPLRLKRLELEDPQDETEALKCKRPRLSVPPSSPGLAPCLGPLNHVPGHGGSDQHCVSCIGPYALLEPTEGTETYRAINRVTEQEYTCKVFCMRRYRELIAPYVRLLPHDNICRMAEVVTGEHNVYVFFQRSYGDMHSYVRACKRIKEEEATRLFSQMAAAVAHCHKHGVVLRDLKLRKFVFTDPQRTKLVLQNLEDSCLLNGDDDSLTDKHGCPAYVGPEILNSRQSYSGKAADVWSLGVVLYTMLVGRYPFQDVEPAALFSKIRRGAYTVPESLSARAKSLVCCMLRKAPSERLEASELLFHPWLNCSNHSTPPGAHLNSRNTTDQVVPSYTEVVDEGTGYF</sequence>
<accession>A0ACC2G8A1</accession>
<dbReference type="Proteomes" id="UP001157502">
    <property type="component" value="Chromosome 16"/>
</dbReference>
<gene>
    <name evidence="1" type="ORF">DPEC_G00197760</name>
</gene>
<name>A0ACC2G8A1_DALPE</name>
<reference evidence="1" key="1">
    <citation type="submission" date="2021-05" db="EMBL/GenBank/DDBJ databases">
        <authorList>
            <person name="Pan Q."/>
            <person name="Jouanno E."/>
            <person name="Zahm M."/>
            <person name="Klopp C."/>
            <person name="Cabau C."/>
            <person name="Louis A."/>
            <person name="Berthelot C."/>
            <person name="Parey E."/>
            <person name="Roest Crollius H."/>
            <person name="Montfort J."/>
            <person name="Robinson-Rechavi M."/>
            <person name="Bouchez O."/>
            <person name="Lampietro C."/>
            <person name="Lopez Roques C."/>
            <person name="Donnadieu C."/>
            <person name="Postlethwait J."/>
            <person name="Bobe J."/>
            <person name="Dillon D."/>
            <person name="Chandos A."/>
            <person name="von Hippel F."/>
            <person name="Guiguen Y."/>
        </authorList>
    </citation>
    <scope>NUCLEOTIDE SEQUENCE</scope>
    <source>
        <strain evidence="1">YG-Jan2019</strain>
    </source>
</reference>
<comment type="caution">
    <text evidence="1">The sequence shown here is derived from an EMBL/GenBank/DDBJ whole genome shotgun (WGS) entry which is preliminary data.</text>
</comment>
<keyword evidence="2" id="KW-1185">Reference proteome</keyword>
<evidence type="ECO:0000313" key="2">
    <source>
        <dbReference type="Proteomes" id="UP001157502"/>
    </source>
</evidence>
<proteinExistence type="predicted"/>
<organism evidence="1 2">
    <name type="scientific">Dallia pectoralis</name>
    <name type="common">Alaska blackfish</name>
    <dbReference type="NCBI Taxonomy" id="75939"/>
    <lineage>
        <taxon>Eukaryota</taxon>
        <taxon>Metazoa</taxon>
        <taxon>Chordata</taxon>
        <taxon>Craniata</taxon>
        <taxon>Vertebrata</taxon>
        <taxon>Euteleostomi</taxon>
        <taxon>Actinopterygii</taxon>
        <taxon>Neopterygii</taxon>
        <taxon>Teleostei</taxon>
        <taxon>Protacanthopterygii</taxon>
        <taxon>Esociformes</taxon>
        <taxon>Umbridae</taxon>
        <taxon>Dallia</taxon>
    </lineage>
</organism>
<dbReference type="EMBL" id="CM055743">
    <property type="protein sequence ID" value="KAJ7999760.1"/>
    <property type="molecule type" value="Genomic_DNA"/>
</dbReference>
<protein>
    <submittedName>
        <fullName evidence="1">Uncharacterized protein</fullName>
    </submittedName>
</protein>